<proteinExistence type="predicted"/>
<accession>A0AAW2G4R9</accession>
<reference evidence="2 3" key="1">
    <citation type="submission" date="2023-03" db="EMBL/GenBank/DDBJ databases">
        <title>High recombination rates correlate with genetic variation in Cardiocondyla obscurior ants.</title>
        <authorList>
            <person name="Errbii M."/>
        </authorList>
    </citation>
    <scope>NUCLEOTIDE SEQUENCE [LARGE SCALE GENOMIC DNA]</scope>
    <source>
        <strain evidence="2">Alpha-2009</strain>
        <tissue evidence="2">Whole body</tissue>
    </source>
</reference>
<keyword evidence="3" id="KW-1185">Reference proteome</keyword>
<organism evidence="2 3">
    <name type="scientific">Cardiocondyla obscurior</name>
    <dbReference type="NCBI Taxonomy" id="286306"/>
    <lineage>
        <taxon>Eukaryota</taxon>
        <taxon>Metazoa</taxon>
        <taxon>Ecdysozoa</taxon>
        <taxon>Arthropoda</taxon>
        <taxon>Hexapoda</taxon>
        <taxon>Insecta</taxon>
        <taxon>Pterygota</taxon>
        <taxon>Neoptera</taxon>
        <taxon>Endopterygota</taxon>
        <taxon>Hymenoptera</taxon>
        <taxon>Apocrita</taxon>
        <taxon>Aculeata</taxon>
        <taxon>Formicoidea</taxon>
        <taxon>Formicidae</taxon>
        <taxon>Myrmicinae</taxon>
        <taxon>Cardiocondyla</taxon>
    </lineage>
</organism>
<gene>
    <name evidence="2" type="ORF">PUN28_007351</name>
</gene>
<sequence length="106" mass="11882">MSGGGERLRAAAERYLNPSTDWSNAKKHRFCFTLLGDNVELERLCRNASGKKRQLKRNFPCGERRAETDDCHCQVPPSPSPTSRSAFDHPSRLRAISEGCDCNTTL</sequence>
<evidence type="ECO:0000256" key="1">
    <source>
        <dbReference type="SAM" id="MobiDB-lite"/>
    </source>
</evidence>
<dbReference type="EMBL" id="JADYXP020000006">
    <property type="protein sequence ID" value="KAL0122585.1"/>
    <property type="molecule type" value="Genomic_DNA"/>
</dbReference>
<evidence type="ECO:0000313" key="2">
    <source>
        <dbReference type="EMBL" id="KAL0122585.1"/>
    </source>
</evidence>
<evidence type="ECO:0000313" key="3">
    <source>
        <dbReference type="Proteomes" id="UP001430953"/>
    </source>
</evidence>
<feature type="region of interest" description="Disordered" evidence="1">
    <location>
        <begin position="68"/>
        <end position="88"/>
    </location>
</feature>
<dbReference type="Proteomes" id="UP001430953">
    <property type="component" value="Unassembled WGS sequence"/>
</dbReference>
<protein>
    <submittedName>
        <fullName evidence="2">Uncharacterized protein</fullName>
    </submittedName>
</protein>
<name>A0AAW2G4R9_9HYME</name>
<dbReference type="AlphaFoldDB" id="A0AAW2G4R9"/>
<comment type="caution">
    <text evidence="2">The sequence shown here is derived from an EMBL/GenBank/DDBJ whole genome shotgun (WGS) entry which is preliminary data.</text>
</comment>